<keyword evidence="1" id="KW-0812">Transmembrane</keyword>
<feature type="transmembrane region" description="Helical" evidence="1">
    <location>
        <begin position="12"/>
        <end position="33"/>
    </location>
</feature>
<sequence>MKTPHYLTKQKGAISVLGAMAIALGLGSFQQMLQYGNAKILDRELDNYALTVASVALRSELAITKAGIDAGTIPSNQTDIVINNLLSKVEMYTTASDDQAVNIKKQITFGKLNAAGNFEALSSNASNPRGATNPPDFSAVAVQLWSTDSFMGVYTPQGKAIYGLGQADQNADSGCYCKTRYTACLDKELTEADLSPIPSGDAAAIAVKDSVARKNYCNYGYSEEKLSDSTSTKYPYIELNDAWIGRPPQTTSFFNFYSASYSGEKFDRVLNHQPVSVKDGEDPLKSTSGFSGMFGGFFCMFGCSSTDLKAKQQNGTSAFEKNDITPTSSQSYYVCEKPGFMFIPTTYPACNSASSSNDVVLHDGIYVGYKGTCVADTSSGNVGMSRCLSYNDGVTPRYESCLEIERRSAVSMNFFQRMMAFFFGPILDWERSYEGLDCEMKKMRYVGWMFWGGWQEV</sequence>
<gene>
    <name evidence="2" type="ORF">NR989_11210</name>
</gene>
<evidence type="ECO:0000256" key="1">
    <source>
        <dbReference type="SAM" id="Phobius"/>
    </source>
</evidence>
<accession>A0ABY8CDF5</accession>
<evidence type="ECO:0008006" key="4">
    <source>
        <dbReference type="Google" id="ProtNLM"/>
    </source>
</evidence>
<dbReference type="Proteomes" id="UP001222275">
    <property type="component" value="Chromosome"/>
</dbReference>
<keyword evidence="3" id="KW-1185">Reference proteome</keyword>
<evidence type="ECO:0000313" key="2">
    <source>
        <dbReference type="EMBL" id="WEJ62566.1"/>
    </source>
</evidence>
<keyword evidence="1" id="KW-0472">Membrane</keyword>
<evidence type="ECO:0000313" key="3">
    <source>
        <dbReference type="Proteomes" id="UP001222275"/>
    </source>
</evidence>
<keyword evidence="1" id="KW-1133">Transmembrane helix</keyword>
<reference evidence="2 3" key="1">
    <citation type="submission" date="2022-06" db="EMBL/GenBank/DDBJ databases">
        <title>Thiomicrohabdus sp. nov, an obligately chemolithoautotrophic, sulfur-oxidizing bacterium isolated from beach of Guanyin Mountain. Amoy.</title>
        <authorList>
            <person name="Zhu H."/>
        </authorList>
    </citation>
    <scope>NUCLEOTIDE SEQUENCE [LARGE SCALE GENOMIC DNA]</scope>
    <source>
        <strain evidence="2 3">XGS-01</strain>
    </source>
</reference>
<proteinExistence type="predicted"/>
<dbReference type="RefSeq" id="WP_275594824.1">
    <property type="nucleotide sequence ID" value="NZ_CP102381.1"/>
</dbReference>
<organism evidence="2 3">
    <name type="scientific">Thiomicrorhabdus lithotrophica</name>
    <dbReference type="NCBI Taxonomy" id="2949997"/>
    <lineage>
        <taxon>Bacteria</taxon>
        <taxon>Pseudomonadati</taxon>
        <taxon>Pseudomonadota</taxon>
        <taxon>Gammaproteobacteria</taxon>
        <taxon>Thiotrichales</taxon>
        <taxon>Piscirickettsiaceae</taxon>
        <taxon>Thiomicrorhabdus</taxon>
    </lineage>
</organism>
<protein>
    <recommendedName>
        <fullName evidence="4">Flp pilus-assembly TadE/G-like protein</fullName>
    </recommendedName>
</protein>
<name>A0ABY8CDF5_9GAMM</name>
<dbReference type="EMBL" id="CP102381">
    <property type="protein sequence ID" value="WEJ62566.1"/>
    <property type="molecule type" value="Genomic_DNA"/>
</dbReference>